<dbReference type="EMBL" id="VFOL01000001">
    <property type="protein sequence ID" value="TQL39441.1"/>
    <property type="molecule type" value="Genomic_DNA"/>
</dbReference>
<protein>
    <submittedName>
        <fullName evidence="2">Uncharacterized protein</fullName>
    </submittedName>
</protein>
<comment type="caution">
    <text evidence="2">The sequence shown here is derived from an EMBL/GenBank/DDBJ whole genome shotgun (WGS) entry which is preliminary data.</text>
</comment>
<dbReference type="EMBL" id="BOQM01000061">
    <property type="protein sequence ID" value="GIM88106.1"/>
    <property type="molecule type" value="Genomic_DNA"/>
</dbReference>
<sequence>MEVACVADTAKHLPANTLAYNRDAAMHLTIGKSYRAGGMSVYAGSIMVLICDDSQMPNWYPMQLFEVSHSRLPGNWHFAAYGDSSHLQALWGYRELVLDDAHYDSLLERDPEALRIFLSRYQRST</sequence>
<keyword evidence="4" id="KW-1185">Reference proteome</keyword>
<proteinExistence type="predicted"/>
<gene>
    <name evidence="2" type="ORF">FB564_4695</name>
    <name evidence="1" type="ORF">Sar04_48420</name>
</gene>
<name>A0A542XUA7_SALAC</name>
<accession>A0A542XUA7</accession>
<dbReference type="AlphaFoldDB" id="A0A542XUA7"/>
<organism evidence="2 3">
    <name type="scientific">Salinispora arenicola</name>
    <dbReference type="NCBI Taxonomy" id="168697"/>
    <lineage>
        <taxon>Bacteria</taxon>
        <taxon>Bacillati</taxon>
        <taxon>Actinomycetota</taxon>
        <taxon>Actinomycetes</taxon>
        <taxon>Micromonosporales</taxon>
        <taxon>Micromonosporaceae</taxon>
        <taxon>Salinispora</taxon>
    </lineage>
</organism>
<evidence type="ECO:0000313" key="1">
    <source>
        <dbReference type="EMBL" id="GIM88106.1"/>
    </source>
</evidence>
<evidence type="ECO:0000313" key="2">
    <source>
        <dbReference type="EMBL" id="TQL39441.1"/>
    </source>
</evidence>
<evidence type="ECO:0000313" key="4">
    <source>
        <dbReference type="Proteomes" id="UP000677457"/>
    </source>
</evidence>
<dbReference type="Proteomes" id="UP000677457">
    <property type="component" value="Unassembled WGS sequence"/>
</dbReference>
<dbReference type="Proteomes" id="UP000315983">
    <property type="component" value="Unassembled WGS sequence"/>
</dbReference>
<reference evidence="1 4" key="2">
    <citation type="submission" date="2021-03" db="EMBL/GenBank/DDBJ databases">
        <title>Whole genome shotgun sequence of Salinispora arenicola NBRC 105043.</title>
        <authorList>
            <person name="Komaki H."/>
            <person name="Tamura T."/>
        </authorList>
    </citation>
    <scope>NUCLEOTIDE SEQUENCE [LARGE SCALE GENOMIC DNA]</scope>
    <source>
        <strain evidence="1 4">NBRC 105043</strain>
    </source>
</reference>
<reference evidence="2 3" key="1">
    <citation type="submission" date="2019-06" db="EMBL/GenBank/DDBJ databases">
        <title>Sequencing the genomes of 1000 actinobacteria strains.</title>
        <authorList>
            <person name="Klenk H.-P."/>
        </authorList>
    </citation>
    <scope>NUCLEOTIDE SEQUENCE [LARGE SCALE GENOMIC DNA]</scope>
    <source>
        <strain evidence="2 3">DSM 44819</strain>
    </source>
</reference>
<evidence type="ECO:0000313" key="3">
    <source>
        <dbReference type="Proteomes" id="UP000315983"/>
    </source>
</evidence>